<sequence>QGMAGPFQEAQRSSAVTGGLPPGQSQSGHPLCYAPLG</sequence>
<reference evidence="2" key="1">
    <citation type="journal article" date="2014" name="Front. Microbiol.">
        <title>High frequency of phylogenetically diverse reductive dehalogenase-homologous genes in deep subseafloor sedimentary metagenomes.</title>
        <authorList>
            <person name="Kawai M."/>
            <person name="Futagami T."/>
            <person name="Toyoda A."/>
            <person name="Takaki Y."/>
            <person name="Nishi S."/>
            <person name="Hori S."/>
            <person name="Arai W."/>
            <person name="Tsubouchi T."/>
            <person name="Morono Y."/>
            <person name="Uchiyama I."/>
            <person name="Ito T."/>
            <person name="Fujiyama A."/>
            <person name="Inagaki F."/>
            <person name="Takami H."/>
        </authorList>
    </citation>
    <scope>NUCLEOTIDE SEQUENCE</scope>
    <source>
        <strain evidence="2">Expedition CK06-06</strain>
    </source>
</reference>
<evidence type="ECO:0000256" key="1">
    <source>
        <dbReference type="SAM" id="MobiDB-lite"/>
    </source>
</evidence>
<dbReference type="EMBL" id="BART01037445">
    <property type="protein sequence ID" value="GAH07655.1"/>
    <property type="molecule type" value="Genomic_DNA"/>
</dbReference>
<comment type="caution">
    <text evidence="2">The sequence shown here is derived from an EMBL/GenBank/DDBJ whole genome shotgun (WGS) entry which is preliminary data.</text>
</comment>
<gene>
    <name evidence="2" type="ORF">S01H4_62649</name>
</gene>
<organism evidence="2">
    <name type="scientific">marine sediment metagenome</name>
    <dbReference type="NCBI Taxonomy" id="412755"/>
    <lineage>
        <taxon>unclassified sequences</taxon>
        <taxon>metagenomes</taxon>
        <taxon>ecological metagenomes</taxon>
    </lineage>
</organism>
<name>X1DH84_9ZZZZ</name>
<protein>
    <submittedName>
        <fullName evidence="2">Uncharacterized protein</fullName>
    </submittedName>
</protein>
<feature type="non-terminal residue" evidence="2">
    <location>
        <position position="1"/>
    </location>
</feature>
<feature type="region of interest" description="Disordered" evidence="1">
    <location>
        <begin position="1"/>
        <end position="37"/>
    </location>
</feature>
<dbReference type="AlphaFoldDB" id="X1DH84"/>
<evidence type="ECO:0000313" key="2">
    <source>
        <dbReference type="EMBL" id="GAH07655.1"/>
    </source>
</evidence>
<proteinExistence type="predicted"/>
<accession>X1DH84</accession>